<keyword evidence="2" id="KW-1185">Reference proteome</keyword>
<dbReference type="Proteomes" id="UP000663918">
    <property type="component" value="Chromosome"/>
</dbReference>
<dbReference type="Pfam" id="PF10098">
    <property type="entry name" value="DUF2336"/>
    <property type="match status" value="1"/>
</dbReference>
<evidence type="ECO:0000313" key="1">
    <source>
        <dbReference type="EMBL" id="QTC92058.1"/>
    </source>
</evidence>
<dbReference type="AlphaFoldDB" id="A0A975C1B3"/>
<protein>
    <submittedName>
        <fullName evidence="1">DUF2336 domain-containing protein</fullName>
    </submittedName>
</protein>
<evidence type="ECO:0000313" key="2">
    <source>
        <dbReference type="Proteomes" id="UP000663918"/>
    </source>
</evidence>
<gene>
    <name evidence="1" type="ORF">IFJ75_03850</name>
</gene>
<dbReference type="KEGG" id="bgoe:IFJ75_03850"/>
<organism evidence="1 2">
    <name type="scientific">Brevundimonas goettingensis</name>
    <dbReference type="NCBI Taxonomy" id="2774190"/>
    <lineage>
        <taxon>Bacteria</taxon>
        <taxon>Pseudomonadati</taxon>
        <taxon>Pseudomonadota</taxon>
        <taxon>Alphaproteobacteria</taxon>
        <taxon>Caulobacterales</taxon>
        <taxon>Caulobacteraceae</taxon>
        <taxon>Brevundimonas</taxon>
    </lineage>
</organism>
<reference evidence="1" key="1">
    <citation type="submission" date="2020-09" db="EMBL/GenBank/DDBJ databases">
        <title>Brevundimonas sp. LVF2 isolated from a puddle in Goettingen, Germany.</title>
        <authorList>
            <person name="Friedrich I."/>
            <person name="Klassen A."/>
            <person name="Hannes N."/>
            <person name="Schneider D."/>
            <person name="Hertel R."/>
            <person name="Daniel R."/>
        </authorList>
    </citation>
    <scope>NUCLEOTIDE SEQUENCE</scope>
    <source>
        <strain evidence="1">LVF2</strain>
    </source>
</reference>
<accession>A0A975C1B3</accession>
<proteinExistence type="predicted"/>
<sequence>MTGTAPFDPESDLIRPEFAVTAVASLQTFAPSRPESVSPADLLALAKSRTTDDRQRLLLGIAALCDSTPAGAEVSPVLTEIFLTLARQAEHDIRKSLAESLAGAEWAPLALVNMLALDEIEIARPIIANSPLLKDHDLIRILVEATVEHHIEVARRPMLSGAVADAIIDAAEPATMTALASNRTAEISESGLGRLVEQSRRVAALRAPLTRHPRLNDVLARELYGLVGQALRQAIGERFRVDDAYLAKAIETAVISVGPGRIPVPATPQPTHSEREEMERRLVAKLQSAGQLRPGFLIRAIREKRLSLFEHSLAALGGFSIAQIRAAVSRPSPQALFLACSAVGIDRAVFPAVLDEIRKLTNGLPGWGGEWGMAGGSQADAAREFRAMVADVAA</sequence>
<dbReference type="InterPro" id="IPR019285">
    <property type="entry name" value="DUF2336"/>
</dbReference>
<dbReference type="EMBL" id="CP062222">
    <property type="protein sequence ID" value="QTC92058.1"/>
    <property type="molecule type" value="Genomic_DNA"/>
</dbReference>
<name>A0A975C1B3_9CAUL</name>